<dbReference type="GO" id="GO:0005737">
    <property type="term" value="C:cytoplasm"/>
    <property type="evidence" value="ECO:0000318"/>
    <property type="project" value="GO_Central"/>
</dbReference>
<dbReference type="Gramene" id="TraesCS5D03G1103600.1">
    <property type="protein sequence ID" value="TraesCS5D03G1103600.1.CDS1"/>
    <property type="gene ID" value="TraesCS5D03G1103600"/>
</dbReference>
<dbReference type="GeneID" id="123126038"/>
<reference evidence="6" key="1">
    <citation type="submission" date="2018-08" db="EMBL/GenBank/DDBJ databases">
        <authorList>
            <person name="Rossello M."/>
        </authorList>
    </citation>
    <scope>NUCLEOTIDE SEQUENCE [LARGE SCALE GENOMIC DNA]</scope>
    <source>
        <strain evidence="6">cv. Chinese Spring</strain>
    </source>
</reference>
<dbReference type="Gramene" id="TraesROB_scaffold_129238_01G000100.1">
    <property type="protein sequence ID" value="TraesROB_scaffold_129238_01G000100.1"/>
    <property type="gene ID" value="TraesROB_scaffold_129238_01G000100"/>
</dbReference>
<dbReference type="STRING" id="4565.A0A3B6N1U7"/>
<evidence type="ECO:0000256" key="1">
    <source>
        <dbReference type="ARBA" id="ARBA00022723"/>
    </source>
</evidence>
<dbReference type="OrthoDB" id="675760at2759"/>
<dbReference type="UniPathway" id="UPA00143"/>
<dbReference type="GO" id="GO:0061630">
    <property type="term" value="F:ubiquitin protein ligase activity"/>
    <property type="evidence" value="ECO:0000318"/>
    <property type="project" value="GO_Central"/>
</dbReference>
<dbReference type="PANTHER" id="PTHR10315">
    <property type="entry name" value="E3 UBIQUITIN PROTEIN LIGASE SIAH"/>
    <property type="match status" value="1"/>
</dbReference>
<name>A0A3B6N1U7_WHEAT</name>
<gene>
    <name evidence="6" type="primary">LOC123126038</name>
</gene>
<dbReference type="Gramene" id="TraesRN5D0101141100.1">
    <property type="protein sequence ID" value="TraesRN5D0101141100.1"/>
    <property type="gene ID" value="TraesRN5D0101141100"/>
</dbReference>
<dbReference type="Gramene" id="TraesWEE_scaffold_010820_01G000400.1">
    <property type="protein sequence ID" value="TraesWEE_scaffold_010820_01G000400.1"/>
    <property type="gene ID" value="TraesWEE_scaffold_010820_01G000400"/>
</dbReference>
<evidence type="ECO:0000256" key="4">
    <source>
        <dbReference type="PROSITE-ProRule" id="PRU00455"/>
    </source>
</evidence>
<reference evidence="6" key="2">
    <citation type="submission" date="2018-10" db="UniProtKB">
        <authorList>
            <consortium name="EnsemblPlants"/>
        </authorList>
    </citation>
    <scope>IDENTIFICATION</scope>
</reference>
<dbReference type="InterPro" id="IPR013010">
    <property type="entry name" value="Znf_SIAH"/>
</dbReference>
<protein>
    <submittedName>
        <fullName evidence="6">E3 ubiquitin-protein ligase</fullName>
    </submittedName>
</protein>
<dbReference type="InterPro" id="IPR052088">
    <property type="entry name" value="E3_ubiquitin-ligase_SINA"/>
</dbReference>
<evidence type="ECO:0000256" key="3">
    <source>
        <dbReference type="ARBA" id="ARBA00022833"/>
    </source>
</evidence>
<dbReference type="Proteomes" id="UP000019116">
    <property type="component" value="Chromosome 5D"/>
</dbReference>
<dbReference type="AlphaFoldDB" id="A0A3B6N1U7"/>
<organism evidence="6">
    <name type="scientific">Triticum aestivum</name>
    <name type="common">Wheat</name>
    <dbReference type="NCBI Taxonomy" id="4565"/>
    <lineage>
        <taxon>Eukaryota</taxon>
        <taxon>Viridiplantae</taxon>
        <taxon>Streptophyta</taxon>
        <taxon>Embryophyta</taxon>
        <taxon>Tracheophyta</taxon>
        <taxon>Spermatophyta</taxon>
        <taxon>Magnoliopsida</taxon>
        <taxon>Liliopsida</taxon>
        <taxon>Poales</taxon>
        <taxon>Poaceae</taxon>
        <taxon>BOP clade</taxon>
        <taxon>Pooideae</taxon>
        <taxon>Triticodae</taxon>
        <taxon>Triticeae</taxon>
        <taxon>Triticinae</taxon>
        <taxon>Triticum</taxon>
    </lineage>
</organism>
<sequence>MEKVLAGMARPCKFSRHGCEETVKFTELRSHEEEACPYAPYSCPFDGCAYRGALLYDHVRDEHALAPAPNCDTGGLLRGASVTLRRDEPAVHALLHGDRVSVILLLNGGDVLAGRSLSLVRICPHPKPGQEDEEVEYRMVVTRDEPEPGTGSPSLAASGKVQYVRRLEGYRPRHFLFVPDAFWGSSGSVVVTVTTTVTVHL</sequence>
<accession>A0A3B6N1U7</accession>
<feature type="domain" description="SIAH-type" evidence="5">
    <location>
        <begin position="7"/>
        <end position="64"/>
    </location>
</feature>
<dbReference type="Gramene" id="TraesCS5D02G504400.1">
    <property type="protein sequence ID" value="TraesCS5D02G504400.1.cds1"/>
    <property type="gene ID" value="TraesCS5D02G504400"/>
</dbReference>
<evidence type="ECO:0000313" key="7">
    <source>
        <dbReference type="Proteomes" id="UP000019116"/>
    </source>
</evidence>
<dbReference type="Gene3D" id="3.30.40.10">
    <property type="entry name" value="Zinc/RING finger domain, C3HC4 (zinc finger)"/>
    <property type="match status" value="1"/>
</dbReference>
<dbReference type="SUPFAM" id="SSF49599">
    <property type="entry name" value="TRAF domain-like"/>
    <property type="match status" value="1"/>
</dbReference>
<evidence type="ECO:0000256" key="2">
    <source>
        <dbReference type="ARBA" id="ARBA00022771"/>
    </source>
</evidence>
<dbReference type="InterPro" id="IPR013083">
    <property type="entry name" value="Znf_RING/FYVE/PHD"/>
</dbReference>
<dbReference type="GO" id="GO:0008270">
    <property type="term" value="F:zinc ion binding"/>
    <property type="evidence" value="ECO:0007669"/>
    <property type="project" value="UniProtKB-KW"/>
</dbReference>
<dbReference type="Pfam" id="PF21361">
    <property type="entry name" value="Sina_ZnF"/>
    <property type="match status" value="1"/>
</dbReference>
<keyword evidence="3" id="KW-0862">Zinc</keyword>
<proteinExistence type="predicted"/>
<dbReference type="Gramene" id="TraesARI5D03G03169230.1">
    <property type="protein sequence ID" value="TraesARI5D03G03169230.1.CDS1"/>
    <property type="gene ID" value="TraesARI5D03G03169230"/>
</dbReference>
<dbReference type="PANTHER" id="PTHR10315:SF71">
    <property type="entry name" value="RING-TYPE E3 UBIQUITIN TRANSFERASE"/>
    <property type="match status" value="1"/>
</dbReference>
<dbReference type="Gramene" id="TraesCAD_scaffold_022490_01G000400.1">
    <property type="protein sequence ID" value="TraesCAD_scaffold_022490_01G000400.1"/>
    <property type="gene ID" value="TraesCAD_scaffold_022490_01G000400"/>
</dbReference>
<keyword evidence="1" id="KW-0479">Metal-binding</keyword>
<dbReference type="GO" id="GO:0016567">
    <property type="term" value="P:protein ubiquitination"/>
    <property type="evidence" value="ECO:0007669"/>
    <property type="project" value="UniProtKB-UniPathway"/>
</dbReference>
<dbReference type="Gramene" id="TraesLDM5D03G03220340.1">
    <property type="protein sequence ID" value="TraesLDM5D03G03220340.1.CDS1"/>
    <property type="gene ID" value="TraesLDM5D03G03220340"/>
</dbReference>
<evidence type="ECO:0000313" key="6">
    <source>
        <dbReference type="EnsemblPlants" id="TraesCS5D02G504400.1.cds1"/>
    </source>
</evidence>
<dbReference type="SMR" id="A0A3B6N1U7"/>
<dbReference type="PROSITE" id="PS51081">
    <property type="entry name" value="ZF_SIAH"/>
    <property type="match status" value="1"/>
</dbReference>
<keyword evidence="2 4" id="KW-0863">Zinc-finger</keyword>
<dbReference type="OMA" id="CTHAPCG"/>
<dbReference type="RefSeq" id="XP_044402389.1">
    <property type="nucleotide sequence ID" value="XM_044546454.1"/>
</dbReference>
<dbReference type="Gramene" id="TraesCLE_scaffold_011735_01G000400.1">
    <property type="protein sequence ID" value="TraesCLE_scaffold_011735_01G000400.1"/>
    <property type="gene ID" value="TraesCLE_scaffold_011735_01G000400"/>
</dbReference>
<keyword evidence="7" id="KW-1185">Reference proteome</keyword>
<dbReference type="EnsemblPlants" id="TraesCS5D02G504400.1">
    <property type="protein sequence ID" value="TraesCS5D02G504400.1.cds1"/>
    <property type="gene ID" value="TraesCS5D02G504400"/>
</dbReference>
<evidence type="ECO:0000259" key="5">
    <source>
        <dbReference type="PROSITE" id="PS51081"/>
    </source>
</evidence>
<dbReference type="Gramene" id="TraesJUL5D03G03240660.1">
    <property type="protein sequence ID" value="TraesJUL5D03G03240660.1.CDS1"/>
    <property type="gene ID" value="TraesJUL5D03G03240660"/>
</dbReference>
<dbReference type="Gramene" id="TraesNOR5D03G03245250.1">
    <property type="protein sequence ID" value="TraesNOR5D03G03245250.1.CDS1"/>
    <property type="gene ID" value="TraesNOR5D03G03245250"/>
</dbReference>